<keyword evidence="2" id="KW-0378">Hydrolase</keyword>
<dbReference type="EMBL" id="BJXW01000010">
    <property type="protein sequence ID" value="GEN30813.1"/>
    <property type="molecule type" value="Genomic_DNA"/>
</dbReference>
<comment type="caution">
    <text evidence="2">The sequence shown here is derived from an EMBL/GenBank/DDBJ whole genome shotgun (WGS) entry which is preliminary data.</text>
</comment>
<dbReference type="PANTHER" id="PTHR34180">
    <property type="entry name" value="PEPTIDASE C45"/>
    <property type="match status" value="1"/>
</dbReference>
<dbReference type="InterPro" id="IPR005079">
    <property type="entry name" value="Peptidase_C45_hydrolase"/>
</dbReference>
<dbReference type="AlphaFoldDB" id="A0A511UZC0"/>
<evidence type="ECO:0000313" key="2">
    <source>
        <dbReference type="EMBL" id="GEN30813.1"/>
    </source>
</evidence>
<dbReference type="InterPro" id="IPR047794">
    <property type="entry name" value="C45_proenzyme-like"/>
</dbReference>
<dbReference type="CDD" id="cd01935">
    <property type="entry name" value="Ntn_CGH_like"/>
    <property type="match status" value="1"/>
</dbReference>
<dbReference type="InterPro" id="IPR047801">
    <property type="entry name" value="Peptidase_C45"/>
</dbReference>
<dbReference type="GO" id="GO:0016787">
    <property type="term" value="F:hydrolase activity"/>
    <property type="evidence" value="ECO:0007669"/>
    <property type="project" value="UniProtKB-KW"/>
</dbReference>
<name>A0A511UZC0_9BACI</name>
<dbReference type="OrthoDB" id="8617387at2"/>
<dbReference type="Pfam" id="PF03417">
    <property type="entry name" value="AAT"/>
    <property type="match status" value="1"/>
</dbReference>
<reference evidence="2 3" key="1">
    <citation type="submission" date="2019-07" db="EMBL/GenBank/DDBJ databases">
        <title>Whole genome shotgun sequence of Cerasibacillus quisquiliarum NBRC 102429.</title>
        <authorList>
            <person name="Hosoyama A."/>
            <person name="Uohara A."/>
            <person name="Ohji S."/>
            <person name="Ichikawa N."/>
        </authorList>
    </citation>
    <scope>NUCLEOTIDE SEQUENCE [LARGE SCALE GENOMIC DNA]</scope>
    <source>
        <strain evidence="2 3">NBRC 102429</strain>
    </source>
</reference>
<dbReference type="InterPro" id="IPR029055">
    <property type="entry name" value="Ntn_hydrolases_N"/>
</dbReference>
<accession>A0A511UZC0</accession>
<evidence type="ECO:0000259" key="1">
    <source>
        <dbReference type="Pfam" id="PF03417"/>
    </source>
</evidence>
<proteinExistence type="predicted"/>
<dbReference type="RefSeq" id="WP_146936442.1">
    <property type="nucleotide sequence ID" value="NZ_BJXW01000010.1"/>
</dbReference>
<dbReference type="NCBIfam" id="NF040521">
    <property type="entry name" value="C45_proenzyme"/>
    <property type="match status" value="1"/>
</dbReference>
<keyword evidence="3" id="KW-1185">Reference proteome</keyword>
<organism evidence="2 3">
    <name type="scientific">Cerasibacillus quisquiliarum</name>
    <dbReference type="NCBI Taxonomy" id="227865"/>
    <lineage>
        <taxon>Bacteria</taxon>
        <taxon>Bacillati</taxon>
        <taxon>Bacillota</taxon>
        <taxon>Bacilli</taxon>
        <taxon>Bacillales</taxon>
        <taxon>Bacillaceae</taxon>
        <taxon>Cerasibacillus</taxon>
    </lineage>
</organism>
<evidence type="ECO:0000313" key="3">
    <source>
        <dbReference type="Proteomes" id="UP000321491"/>
    </source>
</evidence>
<dbReference type="Proteomes" id="UP000321491">
    <property type="component" value="Unassembled WGS sequence"/>
</dbReference>
<dbReference type="PANTHER" id="PTHR34180:SF1">
    <property type="entry name" value="BETA-ALANYL-DOPAMINE_CARCININE HYDROLASE"/>
    <property type="match status" value="1"/>
</dbReference>
<sequence length="350" mass="39990">MKAVYSDVIQFRGSHYDFGYWQGKKLSDSFILPNRRKQWEKQYKRHFIVDVNQVKQALVTFAPEIWAEIQGLADGLHYDIETAIREFGGYYLEYGQSGCSVFTSSDYMMRNYDNAPASYEGRFVLFQPTDGGYATIGPSMQITGRTDGMNEKGLAMGYNFTNRIGSNDGFVCNMIGRIILQTCATIEEAVTLLKNIPHRHAFSYIMLDQSGDSVIVEASSRQVKARKGHICTNHFEQLREENRYRLDDSLKREKALKKGQVHVTDSYSAFRLLNHSEHGVYSNKYGAWAGTLHTAGYFPKDMSVWFALGGDRKPVILPFNDWLEGHDFPIKQIKGKIDSKELFVNMVEID</sequence>
<dbReference type="Gene3D" id="3.60.60.10">
    <property type="entry name" value="Penicillin V Acylase, Chain A"/>
    <property type="match status" value="1"/>
</dbReference>
<feature type="domain" description="Peptidase C45 hydrolase" evidence="1">
    <location>
        <begin position="105"/>
        <end position="312"/>
    </location>
</feature>
<dbReference type="SUPFAM" id="SSF56235">
    <property type="entry name" value="N-terminal nucleophile aminohydrolases (Ntn hydrolases)"/>
    <property type="match status" value="1"/>
</dbReference>
<gene>
    <name evidence="2" type="ORF">CQU01_10510</name>
</gene>
<protein>
    <submittedName>
        <fullName evidence="2">Choloylglycine hydrolase</fullName>
    </submittedName>
</protein>